<evidence type="ECO:0000313" key="6">
    <source>
        <dbReference type="Proteomes" id="UP001484097"/>
    </source>
</evidence>
<keyword evidence="2 5" id="KW-0012">Acyltransferase</keyword>
<comment type="caution">
    <text evidence="5">The sequence shown here is derived from an EMBL/GenBank/DDBJ whole genome shotgun (WGS) entry which is preliminary data.</text>
</comment>
<dbReference type="PANTHER" id="PTHR10434">
    <property type="entry name" value="1-ACYL-SN-GLYCEROL-3-PHOSPHATE ACYLTRANSFERASE"/>
    <property type="match status" value="1"/>
</dbReference>
<dbReference type="SUPFAM" id="SSF69593">
    <property type="entry name" value="Glycerol-3-phosphate (1)-acyltransferase"/>
    <property type="match status" value="1"/>
</dbReference>
<reference evidence="5 6" key="1">
    <citation type="submission" date="2024-05" db="EMBL/GenBank/DDBJ databases">
        <authorList>
            <person name="Yi C."/>
        </authorList>
    </citation>
    <scope>NUCLEOTIDE SEQUENCE [LARGE SCALE GENOMIC DNA]</scope>
    <source>
        <strain evidence="5 6">XS13</strain>
    </source>
</reference>
<organism evidence="5 6">
    <name type="scientific">Citricoccus nitrophenolicus</name>
    <dbReference type="NCBI Taxonomy" id="863575"/>
    <lineage>
        <taxon>Bacteria</taxon>
        <taxon>Bacillati</taxon>
        <taxon>Actinomycetota</taxon>
        <taxon>Actinomycetes</taxon>
        <taxon>Micrococcales</taxon>
        <taxon>Micrococcaceae</taxon>
        <taxon>Citricoccus</taxon>
    </lineage>
</organism>
<evidence type="ECO:0000256" key="1">
    <source>
        <dbReference type="ARBA" id="ARBA00022679"/>
    </source>
</evidence>
<dbReference type="SMART" id="SM00563">
    <property type="entry name" value="PlsC"/>
    <property type="match status" value="1"/>
</dbReference>
<feature type="compositionally biased region" description="Polar residues" evidence="3">
    <location>
        <begin position="214"/>
        <end position="223"/>
    </location>
</feature>
<evidence type="ECO:0000259" key="4">
    <source>
        <dbReference type="SMART" id="SM00563"/>
    </source>
</evidence>
<name>A0ABV0IDI7_9MICC</name>
<protein>
    <submittedName>
        <fullName evidence="5">Lysophospholipid acyltransferase family protein</fullName>
    </submittedName>
</protein>
<feature type="domain" description="Phospholipid/glycerol acyltransferase" evidence="4">
    <location>
        <begin position="35"/>
        <end position="154"/>
    </location>
</feature>
<keyword evidence="1" id="KW-0808">Transferase</keyword>
<evidence type="ECO:0000313" key="5">
    <source>
        <dbReference type="EMBL" id="MEO9246225.1"/>
    </source>
</evidence>
<dbReference type="CDD" id="cd07989">
    <property type="entry name" value="LPLAT_AGPAT-like"/>
    <property type="match status" value="1"/>
</dbReference>
<dbReference type="PANTHER" id="PTHR10434:SF11">
    <property type="entry name" value="1-ACYL-SN-GLYCEROL-3-PHOSPHATE ACYLTRANSFERASE"/>
    <property type="match status" value="1"/>
</dbReference>
<dbReference type="InterPro" id="IPR002123">
    <property type="entry name" value="Plipid/glycerol_acylTrfase"/>
</dbReference>
<dbReference type="EMBL" id="JBDXMX010000001">
    <property type="protein sequence ID" value="MEO9246225.1"/>
    <property type="molecule type" value="Genomic_DNA"/>
</dbReference>
<evidence type="ECO:0000256" key="3">
    <source>
        <dbReference type="SAM" id="MobiDB-lite"/>
    </source>
</evidence>
<keyword evidence="6" id="KW-1185">Reference proteome</keyword>
<gene>
    <name evidence="5" type="ORF">ABDK96_00815</name>
</gene>
<dbReference type="GO" id="GO:0016746">
    <property type="term" value="F:acyltransferase activity"/>
    <property type="evidence" value="ECO:0007669"/>
    <property type="project" value="UniProtKB-KW"/>
</dbReference>
<evidence type="ECO:0000256" key="2">
    <source>
        <dbReference type="ARBA" id="ARBA00023315"/>
    </source>
</evidence>
<proteinExistence type="predicted"/>
<dbReference type="RefSeq" id="WP_309809506.1">
    <property type="nucleotide sequence ID" value="NZ_JBDXMX010000001.1"/>
</dbReference>
<dbReference type="Pfam" id="PF01553">
    <property type="entry name" value="Acyltransferase"/>
    <property type="match status" value="1"/>
</dbReference>
<sequence length="232" mass="24943">MATSEAVRTGMRAMVKVTCRPTVTGLEHVPDTGGFIVASNHLSFLDSVILQAMMPRMVHFFAKAEYFTQPGLKGRVMKGFFESVGSIPVERDQQAASVAALDLLVEHLEAGTGVGIYPEGTRSRDGRLYKGRTGVGWLALATGMPVVPVGLRGTERLQPPGSNRFTPHRFSLTVGPPLRFEHLGPRHPLPPRRQATAQVMDAIAALSGQERVPSYNTPVSGAAQQPPPPTPS</sequence>
<feature type="region of interest" description="Disordered" evidence="3">
    <location>
        <begin position="207"/>
        <end position="232"/>
    </location>
</feature>
<dbReference type="Proteomes" id="UP001484097">
    <property type="component" value="Unassembled WGS sequence"/>
</dbReference>
<accession>A0ABV0IDI7</accession>